<dbReference type="RefSeq" id="WP_203988825.1">
    <property type="nucleotide sequence ID" value="NZ_BOOU01000054.1"/>
</dbReference>
<accession>A0A919V2L2</accession>
<sequence length="410" mass="46854">MTEYNGEDTEFSLQGDFWNPASEDEIEEEGEYDELTAEDVSGVVTYTLDWSVHSLLERIGNNFDINPAFQRRDAWNGPRKSLYIESLMLGLPVPQIVLAEDKQKGRFIVLDGKQRLVTMKQFADPDEHFKPLRLGKLQFLEDLKGKTFAKIQADPDQREWADNLLSQPVRTIVVRNWSKPAVLYQVFVRLNQYSVPLSPQELRQALFPGEFTVWINQRSIESEAIRKARRLKAPDFRMRDAEMLLRTIAFFDRLEEYAGNLREFLDDACESGNREWQLRGDQFQAMAAACDAAINKTLTAFGPKQAFFRYDATAGYISRFNVAVYDLMCAVFAESILTQELVSQNATKLRQAFEELCSNDPVFQDSIKSTTKTEVAVAGRIIRYGTKVQEITGVQLPVIGRASQLLEARK</sequence>
<keyword evidence="3" id="KW-1185">Reference proteome</keyword>
<proteinExistence type="predicted"/>
<dbReference type="PANTHER" id="PTHR39639:SF1">
    <property type="entry name" value="DUF262 DOMAIN-CONTAINING PROTEIN"/>
    <property type="match status" value="1"/>
</dbReference>
<feature type="domain" description="GmrSD restriction endonucleases N-terminal" evidence="1">
    <location>
        <begin position="53"/>
        <end position="207"/>
    </location>
</feature>
<gene>
    <name evidence="2" type="ORF">Sru01_40750</name>
</gene>
<dbReference type="Proteomes" id="UP000655287">
    <property type="component" value="Unassembled WGS sequence"/>
</dbReference>
<evidence type="ECO:0000259" key="1">
    <source>
        <dbReference type="Pfam" id="PF03235"/>
    </source>
</evidence>
<evidence type="ECO:0000313" key="3">
    <source>
        <dbReference type="Proteomes" id="UP000655287"/>
    </source>
</evidence>
<organism evidence="2 3">
    <name type="scientific">Sphaerisporangium rufum</name>
    <dbReference type="NCBI Taxonomy" id="1381558"/>
    <lineage>
        <taxon>Bacteria</taxon>
        <taxon>Bacillati</taxon>
        <taxon>Actinomycetota</taxon>
        <taxon>Actinomycetes</taxon>
        <taxon>Streptosporangiales</taxon>
        <taxon>Streptosporangiaceae</taxon>
        <taxon>Sphaerisporangium</taxon>
    </lineage>
</organism>
<comment type="caution">
    <text evidence="2">The sequence shown here is derived from an EMBL/GenBank/DDBJ whole genome shotgun (WGS) entry which is preliminary data.</text>
</comment>
<name>A0A919V2L2_9ACTN</name>
<dbReference type="Pfam" id="PF03235">
    <property type="entry name" value="GmrSD_N"/>
    <property type="match status" value="1"/>
</dbReference>
<dbReference type="EMBL" id="BOOU01000054">
    <property type="protein sequence ID" value="GII79093.1"/>
    <property type="molecule type" value="Genomic_DNA"/>
</dbReference>
<evidence type="ECO:0000313" key="2">
    <source>
        <dbReference type="EMBL" id="GII79093.1"/>
    </source>
</evidence>
<dbReference type="PANTHER" id="PTHR39639">
    <property type="entry name" value="CHROMOSOME 16, WHOLE GENOME SHOTGUN SEQUENCE"/>
    <property type="match status" value="1"/>
</dbReference>
<protein>
    <recommendedName>
        <fullName evidence="1">GmrSD restriction endonucleases N-terminal domain-containing protein</fullName>
    </recommendedName>
</protein>
<dbReference type="InterPro" id="IPR004919">
    <property type="entry name" value="GmrSD_N"/>
</dbReference>
<reference evidence="2" key="1">
    <citation type="submission" date="2021-01" db="EMBL/GenBank/DDBJ databases">
        <title>Whole genome shotgun sequence of Sphaerisporangium rufum NBRC 109079.</title>
        <authorList>
            <person name="Komaki H."/>
            <person name="Tamura T."/>
        </authorList>
    </citation>
    <scope>NUCLEOTIDE SEQUENCE</scope>
    <source>
        <strain evidence="2">NBRC 109079</strain>
    </source>
</reference>
<dbReference type="AlphaFoldDB" id="A0A919V2L2"/>